<name>A0ABS6IGK4_9HYPH</name>
<proteinExistence type="predicted"/>
<accession>A0ABS6IGK4</accession>
<evidence type="ECO:0000313" key="2">
    <source>
        <dbReference type="Proteomes" id="UP000727907"/>
    </source>
</evidence>
<dbReference type="EMBL" id="JAHOPB010000001">
    <property type="protein sequence ID" value="MBU8873418.1"/>
    <property type="molecule type" value="Genomic_DNA"/>
</dbReference>
<comment type="caution">
    <text evidence="1">The sequence shown here is derived from an EMBL/GenBank/DDBJ whole genome shotgun (WGS) entry which is preliminary data.</text>
</comment>
<reference evidence="1 2" key="1">
    <citation type="submission" date="2021-06" db="EMBL/GenBank/DDBJ databases">
        <authorList>
            <person name="Lee D.H."/>
        </authorList>
    </citation>
    <scope>NUCLEOTIDE SEQUENCE [LARGE SCALE GENOMIC DNA]</scope>
    <source>
        <strain evidence="1 2">MMS21-HV4-11</strain>
    </source>
</reference>
<protein>
    <submittedName>
        <fullName evidence="1">Uncharacterized protein</fullName>
    </submittedName>
</protein>
<gene>
    <name evidence="1" type="ORF">KQ910_06555</name>
</gene>
<evidence type="ECO:0000313" key="1">
    <source>
        <dbReference type="EMBL" id="MBU8873418.1"/>
    </source>
</evidence>
<dbReference type="Proteomes" id="UP000727907">
    <property type="component" value="Unassembled WGS sequence"/>
</dbReference>
<dbReference type="RefSeq" id="WP_216957662.1">
    <property type="nucleotide sequence ID" value="NZ_JAHOPB010000001.1"/>
</dbReference>
<organism evidence="1 2">
    <name type="scientific">Reyranella humidisoli</name>
    <dbReference type="NCBI Taxonomy" id="2849149"/>
    <lineage>
        <taxon>Bacteria</taxon>
        <taxon>Pseudomonadati</taxon>
        <taxon>Pseudomonadota</taxon>
        <taxon>Alphaproteobacteria</taxon>
        <taxon>Hyphomicrobiales</taxon>
        <taxon>Reyranellaceae</taxon>
        <taxon>Reyranella</taxon>
    </lineage>
</organism>
<sequence length="64" mass="7177">MTSSIKAPTLEEFRARAALTGLTLTEEDIGHLHKGYVGLLGLMDRIPQRWAWAAEPPQIFRADE</sequence>
<keyword evidence="2" id="KW-1185">Reference proteome</keyword>